<dbReference type="EMBL" id="FXBL01000004">
    <property type="protein sequence ID" value="SMH50631.1"/>
    <property type="molecule type" value="Genomic_DNA"/>
</dbReference>
<organism evidence="3 4">
    <name type="scientific">Mesorhizobium australicum</name>
    <dbReference type="NCBI Taxonomy" id="536018"/>
    <lineage>
        <taxon>Bacteria</taxon>
        <taxon>Pseudomonadati</taxon>
        <taxon>Pseudomonadota</taxon>
        <taxon>Alphaproteobacteria</taxon>
        <taxon>Hyphomicrobiales</taxon>
        <taxon>Phyllobacteriaceae</taxon>
        <taxon>Mesorhizobium</taxon>
    </lineage>
</organism>
<gene>
    <name evidence="3" type="ORF">SAMN02982922_4204</name>
</gene>
<evidence type="ECO:0000313" key="4">
    <source>
        <dbReference type="Proteomes" id="UP000193083"/>
    </source>
</evidence>
<reference evidence="3 4" key="1">
    <citation type="submission" date="2017-04" db="EMBL/GenBank/DDBJ databases">
        <authorList>
            <person name="Afonso C.L."/>
            <person name="Miller P.J."/>
            <person name="Scott M.A."/>
            <person name="Spackman E."/>
            <person name="Goraichik I."/>
            <person name="Dimitrov K.M."/>
            <person name="Suarez D.L."/>
            <person name="Swayne D.E."/>
        </authorList>
    </citation>
    <scope>NUCLEOTIDE SEQUENCE [LARGE SCALE GENOMIC DNA]</scope>
    <source>
        <strain evidence="3 4">B5P</strain>
    </source>
</reference>
<protein>
    <submittedName>
        <fullName evidence="3">Plasmid stabilization system protein ParE</fullName>
    </submittedName>
</protein>
<keyword evidence="4" id="KW-1185">Reference proteome</keyword>
<dbReference type="RefSeq" id="WP_085465921.1">
    <property type="nucleotide sequence ID" value="NZ_FXBL01000004.1"/>
</dbReference>
<comment type="similarity">
    <text evidence="1">Belongs to the RelE toxin family.</text>
</comment>
<dbReference type="InterPro" id="IPR035093">
    <property type="entry name" value="RelE/ParE_toxin_dom_sf"/>
</dbReference>
<dbReference type="InterPro" id="IPR007712">
    <property type="entry name" value="RelE/ParE_toxin"/>
</dbReference>
<dbReference type="PANTHER" id="PTHR33755:SF8">
    <property type="entry name" value="TOXIN PARE2"/>
    <property type="match status" value="1"/>
</dbReference>
<dbReference type="AlphaFoldDB" id="A0A1X7PIW6"/>
<keyword evidence="2" id="KW-1277">Toxin-antitoxin system</keyword>
<name>A0A1X7PIW6_9HYPH</name>
<evidence type="ECO:0000313" key="3">
    <source>
        <dbReference type="EMBL" id="SMH50631.1"/>
    </source>
</evidence>
<evidence type="ECO:0000256" key="2">
    <source>
        <dbReference type="ARBA" id="ARBA00022649"/>
    </source>
</evidence>
<accession>A0A1X7PIW6</accession>
<dbReference type="Gene3D" id="3.30.2310.20">
    <property type="entry name" value="RelE-like"/>
    <property type="match status" value="1"/>
</dbReference>
<dbReference type="Proteomes" id="UP000193083">
    <property type="component" value="Unassembled WGS sequence"/>
</dbReference>
<evidence type="ECO:0000256" key="1">
    <source>
        <dbReference type="ARBA" id="ARBA00006226"/>
    </source>
</evidence>
<dbReference type="InterPro" id="IPR051803">
    <property type="entry name" value="TA_system_RelE-like_toxin"/>
</dbReference>
<sequence length="98" mass="11183">MKVRIAPRASREIDAILDYLAVESPSAEVGFATRLDEVLMTIASYPLAGRATNRRHTRLMNTEPYPYLVYYRALRAEIEIVAIRHGARDPRSMPARPR</sequence>
<proteinExistence type="inferred from homology"/>
<dbReference type="OrthoDB" id="595470at2"/>
<dbReference type="PANTHER" id="PTHR33755">
    <property type="entry name" value="TOXIN PARE1-RELATED"/>
    <property type="match status" value="1"/>
</dbReference>
<dbReference type="Pfam" id="PF05016">
    <property type="entry name" value="ParE_toxin"/>
    <property type="match status" value="1"/>
</dbReference>